<reference evidence="2" key="1">
    <citation type="submission" date="2010-10" db="EMBL/GenBank/DDBJ databases">
        <title>Complete sequence of chromosome of Geobacillus sp. Y4.1MC1.</title>
        <authorList>
            <consortium name="US DOE Joint Genome Institute"/>
            <person name="Lucas S."/>
            <person name="Copeland A."/>
            <person name="Lapidus A."/>
            <person name="Cheng J.-F."/>
            <person name="Bruce D."/>
            <person name="Goodwin L."/>
            <person name="Pitluck S."/>
            <person name="Chertkov O."/>
            <person name="Zhang X."/>
            <person name="Detter J.C."/>
            <person name="Han C."/>
            <person name="Tapia R."/>
            <person name="Land M."/>
            <person name="Hauser L."/>
            <person name="Jeffries C."/>
            <person name="Kyrpides N."/>
            <person name="Ivanova N."/>
            <person name="Ovchinnikova G."/>
            <person name="Brumm P."/>
            <person name="Mead D."/>
            <person name="Woyke T."/>
        </authorList>
    </citation>
    <scope>NUCLEOTIDE SEQUENCE [LARGE SCALE GENOMIC DNA]</scope>
    <source>
        <strain evidence="2">Y4.1MC1</strain>
    </source>
</reference>
<gene>
    <name evidence="2" type="ORF">GY4MC1_0607</name>
</gene>
<accession>A0A7U4DJN9</accession>
<protein>
    <recommendedName>
        <fullName evidence="1">DUF7167 domain-containing protein</fullName>
    </recommendedName>
</protein>
<name>A0A7U4DJN9_GEOS0</name>
<dbReference type="Pfam" id="PF23768">
    <property type="entry name" value="DUF7167"/>
    <property type="match status" value="1"/>
</dbReference>
<sequence length="52" mass="6340">MRKVRFTLSISLVGCKREEIVKFDDDMTDEEIQEQYEQWREEQLDGGWEEVD</sequence>
<dbReference type="KEGG" id="gmc:GY4MC1_0607"/>
<feature type="domain" description="DUF7167" evidence="1">
    <location>
        <begin position="2"/>
        <end position="52"/>
    </location>
</feature>
<dbReference type="EMBL" id="CP002293">
    <property type="protein sequence ID" value="ADP73435.1"/>
    <property type="molecule type" value="Genomic_DNA"/>
</dbReference>
<dbReference type="AlphaFoldDB" id="A0A7U4DJN9"/>
<evidence type="ECO:0000313" key="2">
    <source>
        <dbReference type="EMBL" id="ADP73435.1"/>
    </source>
</evidence>
<proteinExistence type="predicted"/>
<evidence type="ECO:0000259" key="1">
    <source>
        <dbReference type="Pfam" id="PF23768"/>
    </source>
</evidence>
<organism evidence="2">
    <name type="scientific">Geobacillus sp. (strain Y4.1MC1)</name>
    <dbReference type="NCBI Taxonomy" id="581103"/>
    <lineage>
        <taxon>Bacteria</taxon>
        <taxon>Bacillati</taxon>
        <taxon>Bacillota</taxon>
        <taxon>Bacilli</taxon>
        <taxon>Bacillales</taxon>
        <taxon>Anoxybacillaceae</taxon>
        <taxon>Geobacillus</taxon>
    </lineage>
</organism>
<dbReference type="InterPro" id="IPR055591">
    <property type="entry name" value="DUF7167"/>
</dbReference>